<keyword evidence="1" id="KW-0597">Phosphoprotein</keyword>
<dbReference type="GO" id="GO:0000156">
    <property type="term" value="F:phosphorelay response regulator activity"/>
    <property type="evidence" value="ECO:0007669"/>
    <property type="project" value="InterPro"/>
</dbReference>
<dbReference type="InterPro" id="IPR001789">
    <property type="entry name" value="Sig_transdc_resp-reg_receiver"/>
</dbReference>
<dbReference type="EMBL" id="AP027268">
    <property type="protein sequence ID" value="BDW94105.1"/>
    <property type="molecule type" value="Genomic_DNA"/>
</dbReference>
<dbReference type="PROSITE" id="PS50110">
    <property type="entry name" value="RESPONSE_REGULATORY"/>
    <property type="match status" value="1"/>
</dbReference>
<evidence type="ECO:0000256" key="1">
    <source>
        <dbReference type="PROSITE-ProRule" id="PRU00169"/>
    </source>
</evidence>
<dbReference type="Gene3D" id="2.40.50.1020">
    <property type="entry name" value="LytTr DNA-binding domain"/>
    <property type="match status" value="1"/>
</dbReference>
<dbReference type="SUPFAM" id="SSF52172">
    <property type="entry name" value="CheY-like"/>
    <property type="match status" value="1"/>
</dbReference>
<dbReference type="PANTHER" id="PTHR37299:SF1">
    <property type="entry name" value="STAGE 0 SPORULATION PROTEIN A HOMOLOG"/>
    <property type="match status" value="1"/>
</dbReference>
<evidence type="ECO:0000313" key="4">
    <source>
        <dbReference type="EMBL" id="BDW94105.1"/>
    </source>
</evidence>
<feature type="domain" description="Response regulatory" evidence="2">
    <location>
        <begin position="5"/>
        <end position="116"/>
    </location>
</feature>
<name>A0AA48HF96_9FLAO</name>
<dbReference type="RefSeq" id="WP_293295199.1">
    <property type="nucleotide sequence ID" value="NZ_AP027268.1"/>
</dbReference>
<dbReference type="AlphaFoldDB" id="A0AA48HF96"/>
<dbReference type="InterPro" id="IPR007492">
    <property type="entry name" value="LytTR_DNA-bd_dom"/>
</dbReference>
<feature type="modified residue" description="4-aspartylphosphate" evidence="1">
    <location>
        <position position="56"/>
    </location>
</feature>
<dbReference type="FunFam" id="3.40.50.2300:FF:000051">
    <property type="entry name" value="Two-component response regulator yehT"/>
    <property type="match status" value="1"/>
</dbReference>
<dbReference type="PROSITE" id="PS50930">
    <property type="entry name" value="HTH_LYTTR"/>
    <property type="match status" value="1"/>
</dbReference>
<gene>
    <name evidence="4" type="ORF">MACH07_29370</name>
</gene>
<organism evidence="4 5">
    <name type="scientific">Flagellimonas marinaquae</name>
    <dbReference type="NCBI Taxonomy" id="254955"/>
    <lineage>
        <taxon>Bacteria</taxon>
        <taxon>Pseudomonadati</taxon>
        <taxon>Bacteroidota</taxon>
        <taxon>Flavobacteriia</taxon>
        <taxon>Flavobacteriales</taxon>
        <taxon>Flavobacteriaceae</taxon>
        <taxon>Flagellimonas</taxon>
    </lineage>
</organism>
<dbReference type="SMART" id="SM00448">
    <property type="entry name" value="REC"/>
    <property type="match status" value="1"/>
</dbReference>
<dbReference type="InterPro" id="IPR011006">
    <property type="entry name" value="CheY-like_superfamily"/>
</dbReference>
<dbReference type="PANTHER" id="PTHR37299">
    <property type="entry name" value="TRANSCRIPTIONAL REGULATOR-RELATED"/>
    <property type="match status" value="1"/>
</dbReference>
<accession>A0AA48HF96</accession>
<dbReference type="Pfam" id="PF00072">
    <property type="entry name" value="Response_reg"/>
    <property type="match status" value="1"/>
</dbReference>
<dbReference type="Pfam" id="PF04397">
    <property type="entry name" value="LytTR"/>
    <property type="match status" value="1"/>
</dbReference>
<evidence type="ECO:0000259" key="3">
    <source>
        <dbReference type="PROSITE" id="PS50930"/>
    </source>
</evidence>
<dbReference type="GO" id="GO:0003677">
    <property type="term" value="F:DNA binding"/>
    <property type="evidence" value="ECO:0007669"/>
    <property type="project" value="UniProtKB-KW"/>
</dbReference>
<evidence type="ECO:0000259" key="2">
    <source>
        <dbReference type="PROSITE" id="PS50110"/>
    </source>
</evidence>
<dbReference type="Proteomes" id="UP001330184">
    <property type="component" value="Chromosome"/>
</dbReference>
<dbReference type="Gene3D" id="3.40.50.2300">
    <property type="match status" value="1"/>
</dbReference>
<keyword evidence="4" id="KW-0238">DNA-binding</keyword>
<proteinExistence type="predicted"/>
<dbReference type="InterPro" id="IPR046947">
    <property type="entry name" value="LytR-like"/>
</dbReference>
<evidence type="ECO:0000313" key="5">
    <source>
        <dbReference type="Proteomes" id="UP001330184"/>
    </source>
</evidence>
<protein>
    <submittedName>
        <fullName evidence="4">DNA-binding response regulator</fullName>
    </submittedName>
</protein>
<sequence>MKNINVLIVDDEPLAREIIQTHISKIPNWTVVDTCIDAKEAFEILVKNKIDVLFLDIQMPVITGIEFIESLQNPPLVVFTTAYSEYALKGFELNAVDYLLKPISFARFYQTVEKVNKTLELLNDASKPSKKEITYLFVKHDGKLLKLNFSDILYIKAEQEYSSVFKTDGALLVSMHLKLLQTLLPEKQFTRIHRSYIVPHETITAVYGNTVQIGTEIQLPIGSKYKEELLQKLQIT</sequence>
<dbReference type="SMART" id="SM00850">
    <property type="entry name" value="LytTR"/>
    <property type="match status" value="1"/>
</dbReference>
<keyword evidence="5" id="KW-1185">Reference proteome</keyword>
<reference evidence="4 5" key="1">
    <citation type="submission" date="2023-01" db="EMBL/GenBank/DDBJ databases">
        <title>Complete genome sequence of Muricauda aquimarina strain IFOP_LL357.</title>
        <authorList>
            <person name="Gajardo G."/>
            <person name="Ueki S."/>
            <person name="Maruyama F."/>
        </authorList>
    </citation>
    <scope>NUCLEOTIDE SEQUENCE [LARGE SCALE GENOMIC DNA]</scope>
    <source>
        <strain evidence="4 5">IFOP_LL357</strain>
    </source>
</reference>
<feature type="domain" description="HTH LytTR-type" evidence="3">
    <location>
        <begin position="136"/>
        <end position="198"/>
    </location>
</feature>